<keyword evidence="8" id="KW-1133">Transmembrane helix</keyword>
<keyword evidence="4" id="KW-0378">Hydrolase</keyword>
<dbReference type="InterPro" id="IPR002142">
    <property type="entry name" value="Peptidase_S49"/>
</dbReference>
<dbReference type="SUPFAM" id="SSF52096">
    <property type="entry name" value="ClpP/crotonase"/>
    <property type="match status" value="2"/>
</dbReference>
<evidence type="ECO:0000259" key="9">
    <source>
        <dbReference type="Pfam" id="PF01343"/>
    </source>
</evidence>
<feature type="domain" description="Peptidase S49" evidence="9">
    <location>
        <begin position="139"/>
        <end position="289"/>
    </location>
</feature>
<comment type="subcellular location">
    <subcellularLocation>
        <location evidence="1">Membrane</location>
    </subcellularLocation>
</comment>
<dbReference type="PIRSF" id="PIRSF001217">
    <property type="entry name" value="Protease_4_SppA"/>
    <property type="match status" value="1"/>
</dbReference>
<dbReference type="PANTHER" id="PTHR33209:SF1">
    <property type="entry name" value="PEPTIDASE S49 DOMAIN-CONTAINING PROTEIN"/>
    <property type="match status" value="1"/>
</dbReference>
<evidence type="ECO:0000256" key="2">
    <source>
        <dbReference type="ARBA" id="ARBA00008683"/>
    </source>
</evidence>
<dbReference type="InterPro" id="IPR029045">
    <property type="entry name" value="ClpP/crotonase-like_dom_sf"/>
</dbReference>
<evidence type="ECO:0000313" key="11">
    <source>
        <dbReference type="Proteomes" id="UP000029998"/>
    </source>
</evidence>
<dbReference type="CDD" id="cd07018">
    <property type="entry name" value="S49_SppA_67K_type"/>
    <property type="match status" value="1"/>
</dbReference>
<evidence type="ECO:0000256" key="1">
    <source>
        <dbReference type="ARBA" id="ARBA00004370"/>
    </source>
</evidence>
<keyword evidence="11" id="KW-1185">Reference proteome</keyword>
<organism evidence="10 11">
    <name type="scientific">Lysobacter daejeonensis GH1-9</name>
    <dbReference type="NCBI Taxonomy" id="1385517"/>
    <lineage>
        <taxon>Bacteria</taxon>
        <taxon>Pseudomonadati</taxon>
        <taxon>Pseudomonadota</taxon>
        <taxon>Gammaproteobacteria</taxon>
        <taxon>Lysobacterales</taxon>
        <taxon>Lysobacteraceae</taxon>
        <taxon>Aerolutibacter</taxon>
    </lineage>
</organism>
<comment type="similarity">
    <text evidence="2">Belongs to the peptidase S49 family.</text>
</comment>
<dbReference type="Gene3D" id="6.20.330.10">
    <property type="match status" value="1"/>
</dbReference>
<evidence type="ECO:0000256" key="3">
    <source>
        <dbReference type="ARBA" id="ARBA00022670"/>
    </source>
</evidence>
<dbReference type="InterPro" id="IPR004635">
    <property type="entry name" value="Pept_S49_SppA"/>
</dbReference>
<feature type="domain" description="Peptidase S49" evidence="9">
    <location>
        <begin position="398"/>
        <end position="548"/>
    </location>
</feature>
<feature type="transmembrane region" description="Helical" evidence="8">
    <location>
        <begin position="28"/>
        <end position="48"/>
    </location>
</feature>
<dbReference type="EMBL" id="AVPU01000042">
    <property type="protein sequence ID" value="KGM53116.1"/>
    <property type="molecule type" value="Genomic_DNA"/>
</dbReference>
<dbReference type="InterPro" id="IPR047217">
    <property type="entry name" value="S49_SppA_67K_type_N"/>
</dbReference>
<dbReference type="InterPro" id="IPR004634">
    <property type="entry name" value="Pept_S49_pIV"/>
</dbReference>
<dbReference type="eggNOG" id="COG0616">
    <property type="taxonomic scope" value="Bacteria"/>
</dbReference>
<dbReference type="RefSeq" id="WP_036140005.1">
    <property type="nucleotide sequence ID" value="NZ_AVPU01000042.1"/>
</dbReference>
<dbReference type="AlphaFoldDB" id="A0A0A0EQ46"/>
<protein>
    <submittedName>
        <fullName evidence="10">Endopeptidase IV</fullName>
    </submittedName>
</protein>
<gene>
    <name evidence="10" type="ORF">N800_11030</name>
</gene>
<keyword evidence="6 8" id="KW-0472">Membrane</keyword>
<comment type="caution">
    <text evidence="10">The sequence shown here is derived from an EMBL/GenBank/DDBJ whole genome shotgun (WGS) entry which is preliminary data.</text>
</comment>
<evidence type="ECO:0000256" key="6">
    <source>
        <dbReference type="ARBA" id="ARBA00023136"/>
    </source>
</evidence>
<evidence type="ECO:0000256" key="7">
    <source>
        <dbReference type="PIRSR" id="PIRSR001217-1"/>
    </source>
</evidence>
<name>A0A0A0EQ46_9GAMM</name>
<dbReference type="InterPro" id="IPR047272">
    <property type="entry name" value="S49_SppA_C"/>
</dbReference>
<dbReference type="Pfam" id="PF01343">
    <property type="entry name" value="Peptidase_S49"/>
    <property type="match status" value="2"/>
</dbReference>
<dbReference type="GO" id="GO:0006465">
    <property type="term" value="P:signal peptide processing"/>
    <property type="evidence" value="ECO:0007669"/>
    <property type="project" value="InterPro"/>
</dbReference>
<dbReference type="OrthoDB" id="9764363at2"/>
<dbReference type="PANTHER" id="PTHR33209">
    <property type="entry name" value="PROTEASE 4"/>
    <property type="match status" value="1"/>
</dbReference>
<reference evidence="10 11" key="1">
    <citation type="submission" date="2013-08" db="EMBL/GenBank/DDBJ databases">
        <title>Genome sequencing of Lysobacter.</title>
        <authorList>
            <person name="Zhang S."/>
            <person name="Wang G."/>
        </authorList>
    </citation>
    <scope>NUCLEOTIDE SEQUENCE [LARGE SCALE GENOMIC DNA]</scope>
    <source>
        <strain evidence="10 11">GH1-9</strain>
    </source>
</reference>
<keyword evidence="5" id="KW-0720">Serine protease</keyword>
<dbReference type="CDD" id="cd07023">
    <property type="entry name" value="S49_Sppa_N_C"/>
    <property type="match status" value="1"/>
</dbReference>
<evidence type="ECO:0000256" key="4">
    <source>
        <dbReference type="ARBA" id="ARBA00022801"/>
    </source>
</evidence>
<feature type="active site" description="Nucleophile" evidence="7">
    <location>
        <position position="414"/>
    </location>
</feature>
<proteinExistence type="inferred from homology"/>
<accession>A0A0A0EQ46</accession>
<keyword evidence="3" id="KW-0645">Protease</keyword>
<dbReference type="GO" id="GO:0016020">
    <property type="term" value="C:membrane"/>
    <property type="evidence" value="ECO:0007669"/>
    <property type="project" value="UniProtKB-SubCell"/>
</dbReference>
<keyword evidence="8" id="KW-0812">Transmembrane</keyword>
<dbReference type="GO" id="GO:0008236">
    <property type="term" value="F:serine-type peptidase activity"/>
    <property type="evidence" value="ECO:0007669"/>
    <property type="project" value="UniProtKB-KW"/>
</dbReference>
<evidence type="ECO:0000256" key="8">
    <source>
        <dbReference type="SAM" id="Phobius"/>
    </source>
</evidence>
<dbReference type="Gene3D" id="3.90.226.10">
    <property type="entry name" value="2-enoyl-CoA Hydratase, Chain A, domain 1"/>
    <property type="match status" value="3"/>
</dbReference>
<sequence length="629" mass="67681">MSTQPPRRGPIVRLLVGLWDAMNFTRRLFFNVVFFGLLILFLAMLGAGDRTRPVLDRSALVIAPEGELVEQYTIDPALRAFAKAMGDGKDEVRLRDLLAALDAAAKDKRIERVVLNLDQLSGGGMASRREVAAAVARVRASGKQVVAFAEAMDQRQYLIAAQANEVYLDPMGGMFLEGLGRYRQYYREGLQDKLGVDVHLFKVGEYKSAAEPYVLDAASPAAKEADLYWMNDVWQRYVDDVAKARKLDPAAITAGIDTMPAGIAAAGGDLAKYALQQKLVDGLKTREEFDTLMIERGVADEDADGGFRQVSLDGYLAHVNTSLNAVDPRRDQVAVVVAEGEITGGEQPPGTIGGVSTSALLRQARDDDKVKAVVLRVDSPGGEVFASEQIRREVEGLKAAGKPVVVSMGDLAASGGYWISMNADRIYADPSTITGSIGIYGMIPTIPRTLEKIGVRTDGVGTTRFAGAFDITRDLQPGVGQVIQSVIDKGYRDFTGRVAAARKQPVAAIDAVARGRVWSGAQAKERGLVDELGSLQAAIDDAAARAKLGKRGDYGVRYIEKAGSPFEQFFAGFAETRMGAALLKDSSLLQALVAQAMPQAANDLRFLQNAIKPTRGVPVKALAYCFCGL</sequence>
<dbReference type="Proteomes" id="UP000029998">
    <property type="component" value="Unassembled WGS sequence"/>
</dbReference>
<dbReference type="NCBIfam" id="TIGR00706">
    <property type="entry name" value="SppA_dom"/>
    <property type="match status" value="1"/>
</dbReference>
<evidence type="ECO:0000256" key="5">
    <source>
        <dbReference type="ARBA" id="ARBA00022825"/>
    </source>
</evidence>
<feature type="active site" description="Proton donor/acceptor" evidence="7">
    <location>
        <position position="207"/>
    </location>
</feature>
<evidence type="ECO:0000313" key="10">
    <source>
        <dbReference type="EMBL" id="KGM53116.1"/>
    </source>
</evidence>
<dbReference type="NCBIfam" id="TIGR00705">
    <property type="entry name" value="SppA_67K"/>
    <property type="match status" value="1"/>
</dbReference>